<organism evidence="1 2">
    <name type="scientific">Canavalia gladiata</name>
    <name type="common">Sword bean</name>
    <name type="synonym">Dolichos gladiatus</name>
    <dbReference type="NCBI Taxonomy" id="3824"/>
    <lineage>
        <taxon>Eukaryota</taxon>
        <taxon>Viridiplantae</taxon>
        <taxon>Streptophyta</taxon>
        <taxon>Embryophyta</taxon>
        <taxon>Tracheophyta</taxon>
        <taxon>Spermatophyta</taxon>
        <taxon>Magnoliopsida</taxon>
        <taxon>eudicotyledons</taxon>
        <taxon>Gunneridae</taxon>
        <taxon>Pentapetalae</taxon>
        <taxon>rosids</taxon>
        <taxon>fabids</taxon>
        <taxon>Fabales</taxon>
        <taxon>Fabaceae</taxon>
        <taxon>Papilionoideae</taxon>
        <taxon>50 kb inversion clade</taxon>
        <taxon>NPAAA clade</taxon>
        <taxon>indigoferoid/millettioid clade</taxon>
        <taxon>Phaseoleae</taxon>
        <taxon>Canavalia</taxon>
    </lineage>
</organism>
<protein>
    <submittedName>
        <fullName evidence="1">Uncharacterized protein</fullName>
    </submittedName>
</protein>
<dbReference type="EMBL" id="JAYMYQ010000001">
    <property type="protein sequence ID" value="KAK7360245.1"/>
    <property type="molecule type" value="Genomic_DNA"/>
</dbReference>
<evidence type="ECO:0000313" key="2">
    <source>
        <dbReference type="Proteomes" id="UP001367508"/>
    </source>
</evidence>
<reference evidence="1 2" key="1">
    <citation type="submission" date="2024-01" db="EMBL/GenBank/DDBJ databases">
        <title>The genomes of 5 underutilized Papilionoideae crops provide insights into root nodulation and disease resistanc.</title>
        <authorList>
            <person name="Jiang F."/>
        </authorList>
    </citation>
    <scope>NUCLEOTIDE SEQUENCE [LARGE SCALE GENOMIC DNA]</scope>
    <source>
        <strain evidence="1">LVBAO_FW01</strain>
        <tissue evidence="1">Leaves</tissue>
    </source>
</reference>
<name>A0AAN9R2V1_CANGL</name>
<keyword evidence="2" id="KW-1185">Reference proteome</keyword>
<dbReference type="AlphaFoldDB" id="A0AAN9R2V1"/>
<gene>
    <name evidence="1" type="ORF">VNO77_02228</name>
</gene>
<dbReference type="Proteomes" id="UP001367508">
    <property type="component" value="Unassembled WGS sequence"/>
</dbReference>
<proteinExistence type="predicted"/>
<comment type="caution">
    <text evidence="1">The sequence shown here is derived from an EMBL/GenBank/DDBJ whole genome shotgun (WGS) entry which is preliminary data.</text>
</comment>
<evidence type="ECO:0000313" key="1">
    <source>
        <dbReference type="EMBL" id="KAK7360245.1"/>
    </source>
</evidence>
<accession>A0AAN9R2V1</accession>
<sequence length="107" mass="12667">MRVNLARFGAEGRRDARKIIKNEIGDHLRNKIIEVGKRYFEVVKNTKNNLEENREERNKNEEEVFTVKVVLMGGDLVLLKPLEEEDISVLVEDMKKFLDSWMHNIRK</sequence>